<reference evidence="1" key="1">
    <citation type="submission" date="2022-04" db="EMBL/GenBank/DDBJ databases">
        <title>Chromosome-scale genome assembly of Holotrichia oblita Faldermann.</title>
        <authorList>
            <person name="Rongchong L."/>
        </authorList>
    </citation>
    <scope>NUCLEOTIDE SEQUENCE</scope>
    <source>
        <strain evidence="1">81SQS9</strain>
    </source>
</reference>
<dbReference type="EMBL" id="CM043023">
    <property type="protein sequence ID" value="KAI4454969.1"/>
    <property type="molecule type" value="Genomic_DNA"/>
</dbReference>
<keyword evidence="2" id="KW-1185">Reference proteome</keyword>
<proteinExistence type="predicted"/>
<organism evidence="1 2">
    <name type="scientific">Holotrichia oblita</name>
    <name type="common">Chafer beetle</name>
    <dbReference type="NCBI Taxonomy" id="644536"/>
    <lineage>
        <taxon>Eukaryota</taxon>
        <taxon>Metazoa</taxon>
        <taxon>Ecdysozoa</taxon>
        <taxon>Arthropoda</taxon>
        <taxon>Hexapoda</taxon>
        <taxon>Insecta</taxon>
        <taxon>Pterygota</taxon>
        <taxon>Neoptera</taxon>
        <taxon>Endopterygota</taxon>
        <taxon>Coleoptera</taxon>
        <taxon>Polyphaga</taxon>
        <taxon>Scarabaeiformia</taxon>
        <taxon>Scarabaeidae</taxon>
        <taxon>Melolonthinae</taxon>
        <taxon>Holotrichia</taxon>
    </lineage>
</organism>
<protein>
    <submittedName>
        <fullName evidence="1">Acetyl-coa c-acyltransferase</fullName>
    </submittedName>
</protein>
<accession>A0ACB9SLU9</accession>
<evidence type="ECO:0000313" key="2">
    <source>
        <dbReference type="Proteomes" id="UP001056778"/>
    </source>
</evidence>
<gene>
    <name evidence="1" type="ORF">MML48_9g00010174</name>
</gene>
<sequence>MENEENIKVEYDESKEQIDNLQPTTITLEDGTQLFFNHITTCTMVDGKTINILTNTSSSQVCNVCGITPKDINNLTSSINRPCNTEAYKFGLSVLHSNLRTFQYLLNIAYKLDLKIWRTSPREKRQIEKRKKTNN</sequence>
<name>A0ACB9SLU9_HOLOL</name>
<evidence type="ECO:0000313" key="1">
    <source>
        <dbReference type="EMBL" id="KAI4454969.1"/>
    </source>
</evidence>
<comment type="caution">
    <text evidence="1">The sequence shown here is derived from an EMBL/GenBank/DDBJ whole genome shotgun (WGS) entry which is preliminary data.</text>
</comment>
<dbReference type="Proteomes" id="UP001056778">
    <property type="component" value="Chromosome 9"/>
</dbReference>